<feature type="domain" description="HTH luxR-type" evidence="5">
    <location>
        <begin position="416"/>
        <end position="481"/>
    </location>
</feature>
<feature type="transmembrane region" description="Helical" evidence="4">
    <location>
        <begin position="250"/>
        <end position="267"/>
    </location>
</feature>
<dbReference type="Pfam" id="PF00196">
    <property type="entry name" value="GerE"/>
    <property type="match status" value="1"/>
</dbReference>
<feature type="transmembrane region" description="Helical" evidence="4">
    <location>
        <begin position="12"/>
        <end position="32"/>
    </location>
</feature>
<feature type="transmembrane region" description="Helical" evidence="4">
    <location>
        <begin position="79"/>
        <end position="98"/>
    </location>
</feature>
<dbReference type="PANTHER" id="PTHR44688">
    <property type="entry name" value="DNA-BINDING TRANSCRIPTIONAL ACTIVATOR DEVR_DOSR"/>
    <property type="match status" value="1"/>
</dbReference>
<dbReference type="CDD" id="cd06170">
    <property type="entry name" value="LuxR_C_like"/>
    <property type="match status" value="1"/>
</dbReference>
<keyword evidence="7" id="KW-1185">Reference proteome</keyword>
<keyword evidence="2" id="KW-0238">DNA-binding</keyword>
<dbReference type="InterPro" id="IPR036388">
    <property type="entry name" value="WH-like_DNA-bd_sf"/>
</dbReference>
<feature type="transmembrane region" description="Helical" evidence="4">
    <location>
        <begin position="137"/>
        <end position="158"/>
    </location>
</feature>
<evidence type="ECO:0000256" key="4">
    <source>
        <dbReference type="SAM" id="Phobius"/>
    </source>
</evidence>
<dbReference type="Proteomes" id="UP000622448">
    <property type="component" value="Unassembled WGS sequence"/>
</dbReference>
<dbReference type="SMART" id="SM00421">
    <property type="entry name" value="HTH_LUXR"/>
    <property type="match status" value="1"/>
</dbReference>
<evidence type="ECO:0000256" key="2">
    <source>
        <dbReference type="ARBA" id="ARBA00023125"/>
    </source>
</evidence>
<evidence type="ECO:0000313" key="6">
    <source>
        <dbReference type="EMBL" id="MBC5584555.1"/>
    </source>
</evidence>
<dbReference type="InterPro" id="IPR016032">
    <property type="entry name" value="Sig_transdc_resp-reg_C-effctor"/>
</dbReference>
<reference evidence="6 7" key="1">
    <citation type="submission" date="2020-08" db="EMBL/GenBank/DDBJ databases">
        <title>Genome public.</title>
        <authorList>
            <person name="Liu C."/>
            <person name="Sun Q."/>
        </authorList>
    </citation>
    <scope>NUCLEOTIDE SEQUENCE [LARGE SCALE GENOMIC DNA]</scope>
    <source>
        <strain evidence="6 7">NSJ-70</strain>
    </source>
</reference>
<dbReference type="PROSITE" id="PS50043">
    <property type="entry name" value="HTH_LUXR_2"/>
    <property type="match status" value="1"/>
</dbReference>
<feature type="transmembrane region" description="Helical" evidence="4">
    <location>
        <begin position="279"/>
        <end position="298"/>
    </location>
</feature>
<dbReference type="InterPro" id="IPR036259">
    <property type="entry name" value="MFS_trans_sf"/>
</dbReference>
<keyword evidence="1" id="KW-0805">Transcription regulation</keyword>
<dbReference type="PRINTS" id="PR00038">
    <property type="entry name" value="HTHLUXR"/>
</dbReference>
<dbReference type="RefSeq" id="WP_186938909.1">
    <property type="nucleotide sequence ID" value="NZ_JACOOA010000004.1"/>
</dbReference>
<protein>
    <submittedName>
        <fullName evidence="6">Helix-turn-helix transcriptional regulator</fullName>
    </submittedName>
</protein>
<dbReference type="SUPFAM" id="SSF46894">
    <property type="entry name" value="C-terminal effector domain of the bipartite response regulators"/>
    <property type="match status" value="1"/>
</dbReference>
<dbReference type="Gene3D" id="1.10.10.10">
    <property type="entry name" value="Winged helix-like DNA-binding domain superfamily/Winged helix DNA-binding domain"/>
    <property type="match status" value="1"/>
</dbReference>
<evidence type="ECO:0000259" key="5">
    <source>
        <dbReference type="PROSITE" id="PS50043"/>
    </source>
</evidence>
<name>A0ABR7BSG7_9ACTN</name>
<dbReference type="SUPFAM" id="SSF103473">
    <property type="entry name" value="MFS general substrate transporter"/>
    <property type="match status" value="1"/>
</dbReference>
<dbReference type="InterPro" id="IPR000792">
    <property type="entry name" value="Tscrpt_reg_LuxR_C"/>
</dbReference>
<sequence length="483" mass="52332">MRISNLKLFIPFCLGFTLFLSFFMVFISGGNLDLYGSGSDYWDIQYFTALLTVSQILTFLLLSFIALKRPIRNHALLPLGAAGVLAIGFSLFSINAMLPEKSSVVLVAAAILLGSAIAGSMLSWLDLLSRTFDIENIAAIAAIGTSFVGVVNLALISFNDVSTTLLSLGIIAAAHFFILAGIGWNSSKRTVSAPQASKPSDPMSYAKHVRKLLGMSWRSITWVAVIGFSGGVARAMLYDSSTINQPILQIMFTMSFFVGAIVLAVFCKVSSLADGFEKLYLVLFLLAATFFFIVPFAGTEYLSMLAGIENVFVCIASICMLVTCVQIAQRNKVPVLFASGVLLSIVFGSAGFGLLFGSIVGYNLGTVIAAMIAVYVILLIGMVTAAVKAKTKQTKERVALLLTGDNAEESIRNNPVYRDVYHLSDREMDVMILAIGGRNASSISKVLFISENTVRFHLKNLYKKLDVHTKQELLSLVEGFELQ</sequence>
<feature type="transmembrane region" description="Helical" evidence="4">
    <location>
        <begin position="366"/>
        <end position="387"/>
    </location>
</feature>
<feature type="transmembrane region" description="Helical" evidence="4">
    <location>
        <begin position="164"/>
        <end position="184"/>
    </location>
</feature>
<organism evidence="6 7">
    <name type="scientific">Eggerthella hominis</name>
    <dbReference type="NCBI Taxonomy" id="2763043"/>
    <lineage>
        <taxon>Bacteria</taxon>
        <taxon>Bacillati</taxon>
        <taxon>Actinomycetota</taxon>
        <taxon>Coriobacteriia</taxon>
        <taxon>Eggerthellales</taxon>
        <taxon>Eggerthellaceae</taxon>
        <taxon>Eggerthella</taxon>
    </lineage>
</organism>
<evidence type="ECO:0000313" key="7">
    <source>
        <dbReference type="Proteomes" id="UP000622448"/>
    </source>
</evidence>
<comment type="caution">
    <text evidence="6">The sequence shown here is derived from an EMBL/GenBank/DDBJ whole genome shotgun (WGS) entry which is preliminary data.</text>
</comment>
<evidence type="ECO:0000256" key="3">
    <source>
        <dbReference type="ARBA" id="ARBA00023163"/>
    </source>
</evidence>
<keyword evidence="4" id="KW-0812">Transmembrane</keyword>
<evidence type="ECO:0000256" key="1">
    <source>
        <dbReference type="ARBA" id="ARBA00023015"/>
    </source>
</evidence>
<keyword evidence="3" id="KW-0804">Transcription</keyword>
<feature type="transmembrane region" description="Helical" evidence="4">
    <location>
        <begin position="310"/>
        <end position="328"/>
    </location>
</feature>
<accession>A0ABR7BSG7</accession>
<feature type="transmembrane region" description="Helical" evidence="4">
    <location>
        <begin position="335"/>
        <end position="360"/>
    </location>
</feature>
<keyword evidence="4" id="KW-1133">Transmembrane helix</keyword>
<feature type="transmembrane region" description="Helical" evidence="4">
    <location>
        <begin position="44"/>
        <end position="67"/>
    </location>
</feature>
<dbReference type="PROSITE" id="PS00622">
    <property type="entry name" value="HTH_LUXR_1"/>
    <property type="match status" value="1"/>
</dbReference>
<dbReference type="PANTHER" id="PTHR44688:SF16">
    <property type="entry name" value="DNA-BINDING TRANSCRIPTIONAL ACTIVATOR DEVR_DOSR"/>
    <property type="match status" value="1"/>
</dbReference>
<gene>
    <name evidence="6" type="ORF">H8S61_10160</name>
</gene>
<feature type="transmembrane region" description="Helical" evidence="4">
    <location>
        <begin position="220"/>
        <end position="238"/>
    </location>
</feature>
<dbReference type="EMBL" id="JACOOA010000004">
    <property type="protein sequence ID" value="MBC5584555.1"/>
    <property type="molecule type" value="Genomic_DNA"/>
</dbReference>
<proteinExistence type="predicted"/>
<keyword evidence="4" id="KW-0472">Membrane</keyword>
<feature type="transmembrane region" description="Helical" evidence="4">
    <location>
        <begin position="104"/>
        <end position="125"/>
    </location>
</feature>